<dbReference type="SUPFAM" id="SSF47336">
    <property type="entry name" value="ACP-like"/>
    <property type="match status" value="1"/>
</dbReference>
<dbReference type="InterPro" id="IPR036736">
    <property type="entry name" value="ACP-like_sf"/>
</dbReference>
<evidence type="ECO:0000313" key="3">
    <source>
        <dbReference type="Proteomes" id="UP000198660"/>
    </source>
</evidence>
<dbReference type="PROSITE" id="PS50075">
    <property type="entry name" value="CARRIER"/>
    <property type="match status" value="1"/>
</dbReference>
<dbReference type="OrthoDB" id="677810at2"/>
<proteinExistence type="predicted"/>
<dbReference type="EMBL" id="FPAA01000002">
    <property type="protein sequence ID" value="SFS44534.1"/>
    <property type="molecule type" value="Genomic_DNA"/>
</dbReference>
<evidence type="ECO:0000313" key="2">
    <source>
        <dbReference type="EMBL" id="SFS44534.1"/>
    </source>
</evidence>
<sequence>MSTHEKIRHYIESNLVTFDASEAPFTDDDNIFEKGFLNSMFAMQMLTYIETEFNLTVDNDDLELINFSTVNNIVGLIEKKQRGRSSA</sequence>
<name>A0A1I6PWG0_9BACL</name>
<keyword evidence="3" id="KW-1185">Reference proteome</keyword>
<reference evidence="3" key="1">
    <citation type="submission" date="2016-10" db="EMBL/GenBank/DDBJ databases">
        <authorList>
            <person name="Varghese N."/>
            <person name="Submissions S."/>
        </authorList>
    </citation>
    <scope>NUCLEOTIDE SEQUENCE [LARGE SCALE GENOMIC DNA]</scope>
    <source>
        <strain evidence="3">DSM 45789</strain>
    </source>
</reference>
<dbReference type="InterPro" id="IPR009081">
    <property type="entry name" value="PP-bd_ACP"/>
</dbReference>
<feature type="domain" description="Carrier" evidence="1">
    <location>
        <begin position="1"/>
        <end position="81"/>
    </location>
</feature>
<gene>
    <name evidence="2" type="ORF">SAMN05444972_102182</name>
</gene>
<dbReference type="Proteomes" id="UP000198660">
    <property type="component" value="Unassembled WGS sequence"/>
</dbReference>
<organism evidence="2 3">
    <name type="scientific">Marininema halotolerans</name>
    <dbReference type="NCBI Taxonomy" id="1155944"/>
    <lineage>
        <taxon>Bacteria</taxon>
        <taxon>Bacillati</taxon>
        <taxon>Bacillota</taxon>
        <taxon>Bacilli</taxon>
        <taxon>Bacillales</taxon>
        <taxon>Thermoactinomycetaceae</taxon>
        <taxon>Marininema</taxon>
    </lineage>
</organism>
<accession>A0A1I6PWG0</accession>
<dbReference type="Pfam" id="PF00550">
    <property type="entry name" value="PP-binding"/>
    <property type="match status" value="1"/>
</dbReference>
<dbReference type="Gene3D" id="1.10.1200.10">
    <property type="entry name" value="ACP-like"/>
    <property type="match status" value="1"/>
</dbReference>
<dbReference type="RefSeq" id="WP_091833988.1">
    <property type="nucleotide sequence ID" value="NZ_FPAA01000002.1"/>
</dbReference>
<dbReference type="AlphaFoldDB" id="A0A1I6PWG0"/>
<protein>
    <submittedName>
        <fullName evidence="2">Phosphopantetheine attachment site</fullName>
    </submittedName>
</protein>
<evidence type="ECO:0000259" key="1">
    <source>
        <dbReference type="PROSITE" id="PS50075"/>
    </source>
</evidence>